<dbReference type="EMBL" id="JASPKZ010009406">
    <property type="protein sequence ID" value="KAJ9576772.1"/>
    <property type="molecule type" value="Genomic_DNA"/>
</dbReference>
<feature type="transmembrane region" description="Helical" evidence="1">
    <location>
        <begin position="51"/>
        <end position="69"/>
    </location>
</feature>
<proteinExistence type="predicted"/>
<evidence type="ECO:0000313" key="2">
    <source>
        <dbReference type="EMBL" id="KAJ9576772.1"/>
    </source>
</evidence>
<sequence length="97" mass="11147">VMHHIFLCLATGVYVVFNDTDGIVSTKDGFLIFHMLFIPVVSFILPWYTNIFFSIIFIIFNHIIVVFTGTDRLTQNSAIGNHHSHPQLLSRLSILHY</sequence>
<evidence type="ECO:0000256" key="1">
    <source>
        <dbReference type="SAM" id="Phobius"/>
    </source>
</evidence>
<protein>
    <submittedName>
        <fullName evidence="2">Uncharacterized protein</fullName>
    </submittedName>
</protein>
<name>A0AAD7ZAI9_DIPPU</name>
<accession>A0AAD7ZAI9</accession>
<keyword evidence="3" id="KW-1185">Reference proteome</keyword>
<reference evidence="2" key="2">
    <citation type="submission" date="2023-05" db="EMBL/GenBank/DDBJ databases">
        <authorList>
            <person name="Fouks B."/>
        </authorList>
    </citation>
    <scope>NUCLEOTIDE SEQUENCE</scope>
    <source>
        <strain evidence="2">Stay&amp;Tobe</strain>
        <tissue evidence="2">Testes</tissue>
    </source>
</reference>
<organism evidence="2 3">
    <name type="scientific">Diploptera punctata</name>
    <name type="common">Pacific beetle cockroach</name>
    <dbReference type="NCBI Taxonomy" id="6984"/>
    <lineage>
        <taxon>Eukaryota</taxon>
        <taxon>Metazoa</taxon>
        <taxon>Ecdysozoa</taxon>
        <taxon>Arthropoda</taxon>
        <taxon>Hexapoda</taxon>
        <taxon>Insecta</taxon>
        <taxon>Pterygota</taxon>
        <taxon>Neoptera</taxon>
        <taxon>Polyneoptera</taxon>
        <taxon>Dictyoptera</taxon>
        <taxon>Blattodea</taxon>
        <taxon>Blaberoidea</taxon>
        <taxon>Blaberidae</taxon>
        <taxon>Diplopterinae</taxon>
        <taxon>Diploptera</taxon>
    </lineage>
</organism>
<dbReference type="AlphaFoldDB" id="A0AAD7ZAI9"/>
<evidence type="ECO:0000313" key="3">
    <source>
        <dbReference type="Proteomes" id="UP001233999"/>
    </source>
</evidence>
<keyword evidence="1" id="KW-1133">Transmembrane helix</keyword>
<gene>
    <name evidence="2" type="ORF">L9F63_025332</name>
</gene>
<dbReference type="Proteomes" id="UP001233999">
    <property type="component" value="Unassembled WGS sequence"/>
</dbReference>
<feature type="non-terminal residue" evidence="2">
    <location>
        <position position="97"/>
    </location>
</feature>
<reference evidence="2" key="1">
    <citation type="journal article" date="2023" name="IScience">
        <title>Live-bearing cockroach genome reveals convergent evolutionary mechanisms linked to viviparity in insects and beyond.</title>
        <authorList>
            <person name="Fouks B."/>
            <person name="Harrison M.C."/>
            <person name="Mikhailova A.A."/>
            <person name="Marchal E."/>
            <person name="English S."/>
            <person name="Carruthers M."/>
            <person name="Jennings E.C."/>
            <person name="Chiamaka E.L."/>
            <person name="Frigard R.A."/>
            <person name="Pippel M."/>
            <person name="Attardo G.M."/>
            <person name="Benoit J.B."/>
            <person name="Bornberg-Bauer E."/>
            <person name="Tobe S.S."/>
        </authorList>
    </citation>
    <scope>NUCLEOTIDE SEQUENCE</scope>
    <source>
        <strain evidence="2">Stay&amp;Tobe</strain>
    </source>
</reference>
<keyword evidence="1" id="KW-0812">Transmembrane</keyword>
<feature type="non-terminal residue" evidence="2">
    <location>
        <position position="1"/>
    </location>
</feature>
<keyword evidence="1" id="KW-0472">Membrane</keyword>
<comment type="caution">
    <text evidence="2">The sequence shown here is derived from an EMBL/GenBank/DDBJ whole genome shotgun (WGS) entry which is preliminary data.</text>
</comment>